<protein>
    <recommendedName>
        <fullName evidence="3">BTB domain-containing protein</fullName>
    </recommendedName>
</protein>
<gene>
    <name evidence="1" type="ORF">RDB_LOCUS105250</name>
</gene>
<dbReference type="InterPro" id="IPR011333">
    <property type="entry name" value="SKP1/BTB/POZ_sf"/>
</dbReference>
<name>A0A8H3CXC2_9AGAM</name>
<dbReference type="Proteomes" id="UP000663853">
    <property type="component" value="Unassembled WGS sequence"/>
</dbReference>
<reference evidence="1" key="1">
    <citation type="submission" date="2021-01" db="EMBL/GenBank/DDBJ databases">
        <authorList>
            <person name="Kaushik A."/>
        </authorList>
    </citation>
    <scope>NUCLEOTIDE SEQUENCE</scope>
    <source>
        <strain evidence="1">AG6-10EEA</strain>
    </source>
</reference>
<dbReference type="OrthoDB" id="3229702at2759"/>
<organism evidence="1 2">
    <name type="scientific">Rhizoctonia solani</name>
    <dbReference type="NCBI Taxonomy" id="456999"/>
    <lineage>
        <taxon>Eukaryota</taxon>
        <taxon>Fungi</taxon>
        <taxon>Dikarya</taxon>
        <taxon>Basidiomycota</taxon>
        <taxon>Agaricomycotina</taxon>
        <taxon>Agaricomycetes</taxon>
        <taxon>Cantharellales</taxon>
        <taxon>Ceratobasidiaceae</taxon>
        <taxon>Rhizoctonia</taxon>
    </lineage>
</organism>
<dbReference type="SUPFAM" id="SSF54695">
    <property type="entry name" value="POZ domain"/>
    <property type="match status" value="1"/>
</dbReference>
<comment type="caution">
    <text evidence="1">The sequence shown here is derived from an EMBL/GenBank/DDBJ whole genome shotgun (WGS) entry which is preliminary data.</text>
</comment>
<evidence type="ECO:0000313" key="2">
    <source>
        <dbReference type="Proteomes" id="UP000663853"/>
    </source>
</evidence>
<evidence type="ECO:0000313" key="1">
    <source>
        <dbReference type="EMBL" id="CAE6494982.1"/>
    </source>
</evidence>
<sequence length="402" mass="44365">MESPTSTCVLSLSNVSTSDLGNDMTSPAVVATITEYRTSNPPRCKGVPLFEPGDGDMHVSVNGIRFETHKYLIKRFRGLRLLLENNPLEINILRNDISAGDFCETFKVLYTSVIAAPFVFSSRTLVSALRVATAYEYYALREYCIQYLETLELGAVKRIEIAREFQLPTWEELAYHELEMRDEPITIGEAKMIGLDAFVSIAETREKEQRRRGREIGAVCGRQDARNNGPGDNSGESAPHAPLVCTHLAPHDNKPETNDTTTCVDNSGTEMGLSLADIERSSAGDFWPERDHHAEITDCKPYLINGGKIKDRECATFPCTISAFKGIQVQQLAHANRISRLESSVKDLSASITAKHTPTIPKAQLTCLKLVPELSSVVGPGPMIRPAGLLMPAFPKLRGWGQ</sequence>
<proteinExistence type="predicted"/>
<dbReference type="EMBL" id="CAJMXA010003417">
    <property type="protein sequence ID" value="CAE6494982.1"/>
    <property type="molecule type" value="Genomic_DNA"/>
</dbReference>
<accession>A0A8H3CXC2</accession>
<dbReference type="AlphaFoldDB" id="A0A8H3CXC2"/>
<evidence type="ECO:0008006" key="3">
    <source>
        <dbReference type="Google" id="ProtNLM"/>
    </source>
</evidence>